<dbReference type="AlphaFoldDB" id="A0A8B6G640"/>
<dbReference type="InterPro" id="IPR000033">
    <property type="entry name" value="LDLR_classB_rpt"/>
</dbReference>
<protein>
    <recommendedName>
        <fullName evidence="1">Prolow-density lipoprotein receptor-related protein 1-like beta-propeller domain-containing protein</fullName>
    </recommendedName>
</protein>
<dbReference type="OrthoDB" id="5958943at2759"/>
<proteinExistence type="predicted"/>
<dbReference type="Pfam" id="PF16472">
    <property type="entry name" value="DUF5050"/>
    <property type="match status" value="1"/>
</dbReference>
<keyword evidence="3" id="KW-1185">Reference proteome</keyword>
<gene>
    <name evidence="2" type="ORF">MGAL_10B084984</name>
</gene>
<dbReference type="PANTHER" id="PTHR46513">
    <property type="entry name" value="VITELLOGENIN RECEPTOR-LIKE PROTEIN-RELATED-RELATED"/>
    <property type="match status" value="1"/>
</dbReference>
<dbReference type="Gene3D" id="2.120.10.30">
    <property type="entry name" value="TolB, C-terminal domain"/>
    <property type="match status" value="1"/>
</dbReference>
<reference evidence="2" key="1">
    <citation type="submission" date="2018-11" db="EMBL/GenBank/DDBJ databases">
        <authorList>
            <person name="Alioto T."/>
            <person name="Alioto T."/>
        </authorList>
    </citation>
    <scope>NUCLEOTIDE SEQUENCE</scope>
</reference>
<dbReference type="SMART" id="SM00135">
    <property type="entry name" value="LY"/>
    <property type="match status" value="3"/>
</dbReference>
<organism evidence="2 3">
    <name type="scientific">Mytilus galloprovincialis</name>
    <name type="common">Mediterranean mussel</name>
    <dbReference type="NCBI Taxonomy" id="29158"/>
    <lineage>
        <taxon>Eukaryota</taxon>
        <taxon>Metazoa</taxon>
        <taxon>Spiralia</taxon>
        <taxon>Lophotrochozoa</taxon>
        <taxon>Mollusca</taxon>
        <taxon>Bivalvia</taxon>
        <taxon>Autobranchia</taxon>
        <taxon>Pteriomorphia</taxon>
        <taxon>Mytilida</taxon>
        <taxon>Mytiloidea</taxon>
        <taxon>Mytilidae</taxon>
        <taxon>Mytilinae</taxon>
        <taxon>Mytilus</taxon>
    </lineage>
</organism>
<dbReference type="SUPFAM" id="SSF63825">
    <property type="entry name" value="YWTD domain"/>
    <property type="match status" value="1"/>
</dbReference>
<accession>A0A8B6G640</accession>
<evidence type="ECO:0000259" key="1">
    <source>
        <dbReference type="Pfam" id="PF16472"/>
    </source>
</evidence>
<dbReference type="InterPro" id="IPR011042">
    <property type="entry name" value="6-blade_b-propeller_TolB-like"/>
</dbReference>
<dbReference type="InterPro" id="IPR032485">
    <property type="entry name" value="LRP1-like_beta_prop"/>
</dbReference>
<comment type="caution">
    <text evidence="2">The sequence shown here is derived from an EMBL/GenBank/DDBJ whole genome shotgun (WGS) entry which is preliminary data.</text>
</comment>
<sequence length="216" mass="24756">MFETVVHTIKPVGIAFDSVNNHVYWTEHSHGKIMRCNADGSNVTIILNETEPSAITLDVHNRWIYYGQKLSVSKIFRANFDGKNKTVIIKNLPSYVYGIEVDVSVERLYWMEYQTGDLRSAFFNGSDVRTILSTNATNMNWDIDTDEDFIFYTSNNRIMKINKSLGQNPDVVHTDTEQIDGILLYKQDGKDCGENELMFSSPTWKKNKKGCEYGVN</sequence>
<name>A0A8B6G640_MYTGA</name>
<evidence type="ECO:0000313" key="2">
    <source>
        <dbReference type="EMBL" id="VDI59316.1"/>
    </source>
</evidence>
<evidence type="ECO:0000313" key="3">
    <source>
        <dbReference type="Proteomes" id="UP000596742"/>
    </source>
</evidence>
<dbReference type="EMBL" id="UYJE01007936">
    <property type="protein sequence ID" value="VDI59316.1"/>
    <property type="molecule type" value="Genomic_DNA"/>
</dbReference>
<feature type="domain" description="Prolow-density lipoprotein receptor-related protein 1-like beta-propeller" evidence="1">
    <location>
        <begin position="20"/>
        <end position="158"/>
    </location>
</feature>
<dbReference type="Proteomes" id="UP000596742">
    <property type="component" value="Unassembled WGS sequence"/>
</dbReference>
<dbReference type="InterPro" id="IPR050778">
    <property type="entry name" value="Cueball_EGF_LRP_Nidogen"/>
</dbReference>